<evidence type="ECO:0000313" key="4">
    <source>
        <dbReference type="EMBL" id="RST85070.1"/>
    </source>
</evidence>
<dbReference type="SUPFAM" id="SSF56925">
    <property type="entry name" value="OMPA-like"/>
    <property type="match status" value="1"/>
</dbReference>
<gene>
    <name evidence="4" type="ORF">EJC49_17490</name>
</gene>
<dbReference type="RefSeq" id="WP_126701223.1">
    <property type="nucleotide sequence ID" value="NZ_RWKW01000068.1"/>
</dbReference>
<reference evidence="4 5" key="1">
    <citation type="submission" date="2018-12" db="EMBL/GenBank/DDBJ databases">
        <title>Mesorhizobium carbonis sp. nov., isolated from coal mine water.</title>
        <authorList>
            <person name="Xin W."/>
            <person name="Xu Z."/>
            <person name="Xiang F."/>
            <person name="Zhang J."/>
            <person name="Xi L."/>
            <person name="Liu J."/>
        </authorList>
    </citation>
    <scope>NUCLEOTIDE SEQUENCE [LARGE SCALE GENOMIC DNA]</scope>
    <source>
        <strain evidence="4 5">B2.3</strain>
    </source>
</reference>
<evidence type="ECO:0000313" key="5">
    <source>
        <dbReference type="Proteomes" id="UP000278398"/>
    </source>
</evidence>
<dbReference type="Pfam" id="PF13505">
    <property type="entry name" value="OMP_b-brl"/>
    <property type="match status" value="1"/>
</dbReference>
<evidence type="ECO:0000256" key="1">
    <source>
        <dbReference type="ARBA" id="ARBA00022729"/>
    </source>
</evidence>
<name>A0A429YUH3_9HYPH</name>
<keyword evidence="1 2" id="KW-0732">Signal</keyword>
<dbReference type="EMBL" id="RWKW01000068">
    <property type="protein sequence ID" value="RST85070.1"/>
    <property type="molecule type" value="Genomic_DNA"/>
</dbReference>
<evidence type="ECO:0000259" key="3">
    <source>
        <dbReference type="Pfam" id="PF13505"/>
    </source>
</evidence>
<keyword evidence="5" id="KW-1185">Reference proteome</keyword>
<feature type="chain" id="PRO_5019509038" evidence="2">
    <location>
        <begin position="25"/>
        <end position="251"/>
    </location>
</feature>
<sequence length="251" mass="27554">MKLLSRFLLTSAALAAWPLGQAVAADYDAPLYIEEAPEYVPVEIGSGWYLRGDVGYNFGKPFRNLDWGGPTVVDEAYDESHTAFSGSVGFGYHFSEFFRGDLNLGFLSSNDQNLSYGDAGVSSTTVSVDNRVWMGMANAYVDLGTYVGITPYLGGGLGIAYAERKQSYAVDYDDILTPDIDQHDDKNQVTWAYSLNAGASYQFTQNVSVDVGYSYLAAPSLEYATIRNGEPEIAKGMKVHQVKVGLRYDLW</sequence>
<organism evidence="4 5">
    <name type="scientific">Aquibium carbonis</name>
    <dbReference type="NCBI Taxonomy" id="2495581"/>
    <lineage>
        <taxon>Bacteria</taxon>
        <taxon>Pseudomonadati</taxon>
        <taxon>Pseudomonadota</taxon>
        <taxon>Alphaproteobacteria</taxon>
        <taxon>Hyphomicrobiales</taxon>
        <taxon>Phyllobacteriaceae</taxon>
        <taxon>Aquibium</taxon>
    </lineage>
</organism>
<dbReference type="OrthoDB" id="5643626at2"/>
<feature type="signal peptide" evidence="2">
    <location>
        <begin position="1"/>
        <end position="24"/>
    </location>
</feature>
<proteinExistence type="predicted"/>
<dbReference type="AlphaFoldDB" id="A0A429YUH3"/>
<accession>A0A429YUH3</accession>
<comment type="caution">
    <text evidence="4">The sequence shown here is derived from an EMBL/GenBank/DDBJ whole genome shotgun (WGS) entry which is preliminary data.</text>
</comment>
<dbReference type="InterPro" id="IPR027385">
    <property type="entry name" value="Beta-barrel_OMP"/>
</dbReference>
<dbReference type="Proteomes" id="UP000278398">
    <property type="component" value="Unassembled WGS sequence"/>
</dbReference>
<evidence type="ECO:0000256" key="2">
    <source>
        <dbReference type="SAM" id="SignalP"/>
    </source>
</evidence>
<dbReference type="InterPro" id="IPR011250">
    <property type="entry name" value="OMP/PagP_B-barrel"/>
</dbReference>
<protein>
    <submittedName>
        <fullName evidence="4">Porin family protein</fullName>
    </submittedName>
</protein>
<feature type="domain" description="Outer membrane protein beta-barrel" evidence="3">
    <location>
        <begin position="46"/>
        <end position="248"/>
    </location>
</feature>
<dbReference type="Gene3D" id="2.40.160.20">
    <property type="match status" value="1"/>
</dbReference>